<evidence type="ECO:0000256" key="1">
    <source>
        <dbReference type="SAM" id="Phobius"/>
    </source>
</evidence>
<dbReference type="PANTHER" id="PTHR36111:SF2">
    <property type="entry name" value="INNER MEMBRANE PROTEIN"/>
    <property type="match status" value="1"/>
</dbReference>
<reference evidence="2 3" key="1">
    <citation type="submission" date="2017-06" db="EMBL/GenBank/DDBJ databases">
        <title>the draft geome sequence of Illustriluteabacillus marina B3227.</title>
        <authorList>
            <person name="He R.-H."/>
            <person name="Du Z.-J."/>
        </authorList>
    </citation>
    <scope>NUCLEOTIDE SEQUENCE [LARGE SCALE GENOMIC DNA]</scope>
    <source>
        <strain evidence="2 3">B3227</strain>
    </source>
</reference>
<dbReference type="Pfam" id="PF04474">
    <property type="entry name" value="DUF554"/>
    <property type="match status" value="1"/>
</dbReference>
<feature type="transmembrane region" description="Helical" evidence="1">
    <location>
        <begin position="38"/>
        <end position="69"/>
    </location>
</feature>
<proteinExistence type="predicted"/>
<gene>
    <name evidence="2" type="ORF">CEY16_11915</name>
</gene>
<protein>
    <submittedName>
        <fullName evidence="2">DUF554 domain-containing protein</fullName>
    </submittedName>
</protein>
<organism evidence="2 3">
    <name type="scientific">Halalkalibacillus sediminis</name>
    <dbReference type="NCBI Taxonomy" id="2018042"/>
    <lineage>
        <taxon>Bacteria</taxon>
        <taxon>Bacillati</taxon>
        <taxon>Bacillota</taxon>
        <taxon>Bacilli</taxon>
        <taxon>Bacillales</taxon>
        <taxon>Bacillaceae</taxon>
        <taxon>Halalkalibacillus</taxon>
    </lineage>
</organism>
<dbReference type="PANTHER" id="PTHR36111">
    <property type="entry name" value="INNER MEMBRANE PROTEIN-RELATED"/>
    <property type="match status" value="1"/>
</dbReference>
<feature type="transmembrane region" description="Helical" evidence="1">
    <location>
        <begin position="214"/>
        <end position="234"/>
    </location>
</feature>
<sequence length="239" mass="25591">MELLGPIVNGIGIILGTLIGLFFTRIPERIKETIMSGIGLTVIIIGISMGLASDRIIVVLLSLLTGAIIGEGIDLDEKLNRIGAHLEVRFKKPGSNSRIAEGFVTASLIFVIGALAVLGALDSGLRGDHEILFTKALIDGFVALVLTTTLGIGVIFSALPVVLYEGTIALFATQIDRFVSESFLDMFIEDMTSTGGLLIVAIGLNLLKITNIRVANLLPSILTVGIILFFYLQIQNWLQ</sequence>
<keyword evidence="1" id="KW-1133">Transmembrane helix</keyword>
<feature type="transmembrane region" description="Helical" evidence="1">
    <location>
        <begin position="6"/>
        <end position="26"/>
    </location>
</feature>
<feature type="transmembrane region" description="Helical" evidence="1">
    <location>
        <begin position="141"/>
        <end position="163"/>
    </location>
</feature>
<keyword evidence="1" id="KW-0472">Membrane</keyword>
<evidence type="ECO:0000313" key="3">
    <source>
        <dbReference type="Proteomes" id="UP000243524"/>
    </source>
</evidence>
<feature type="transmembrane region" description="Helical" evidence="1">
    <location>
        <begin position="99"/>
        <end position="121"/>
    </location>
</feature>
<feature type="transmembrane region" description="Helical" evidence="1">
    <location>
        <begin position="183"/>
        <end position="207"/>
    </location>
</feature>
<keyword evidence="3" id="KW-1185">Reference proteome</keyword>
<dbReference type="EMBL" id="PJNH01000003">
    <property type="protein sequence ID" value="PKR77428.1"/>
    <property type="molecule type" value="Genomic_DNA"/>
</dbReference>
<evidence type="ECO:0000313" key="2">
    <source>
        <dbReference type="EMBL" id="PKR77428.1"/>
    </source>
</evidence>
<name>A0A2I0QT00_9BACI</name>
<dbReference type="RefSeq" id="WP_101332256.1">
    <property type="nucleotide sequence ID" value="NZ_PJNH01000003.1"/>
</dbReference>
<dbReference type="InterPro" id="IPR007563">
    <property type="entry name" value="DUF554"/>
</dbReference>
<dbReference type="AlphaFoldDB" id="A0A2I0QT00"/>
<comment type="caution">
    <text evidence="2">The sequence shown here is derived from an EMBL/GenBank/DDBJ whole genome shotgun (WGS) entry which is preliminary data.</text>
</comment>
<dbReference type="OrthoDB" id="9797976at2"/>
<keyword evidence="1" id="KW-0812">Transmembrane</keyword>
<dbReference type="Proteomes" id="UP000243524">
    <property type="component" value="Unassembled WGS sequence"/>
</dbReference>
<accession>A0A2I0QT00</accession>